<dbReference type="InterPro" id="IPR036906">
    <property type="entry name" value="ATPase_V1_fsu_sf"/>
</dbReference>
<dbReference type="GO" id="GO:0046961">
    <property type="term" value="F:proton-transporting ATPase activity, rotational mechanism"/>
    <property type="evidence" value="ECO:0007669"/>
    <property type="project" value="InterPro"/>
</dbReference>
<sequence>MKYFLISDNTDTLAGMRLVGVHGVVVHEPKQVEAELEKAAADPAIGIVLLTDKLSKLCQETVLKFKLTRSRPLLVTMPDRHSGDNAAEDIKRYISEAVGIRI</sequence>
<proteinExistence type="inferred from homology"/>
<keyword evidence="3" id="KW-0406">Ion transport</keyword>
<protein>
    <submittedName>
        <fullName evidence="4">V-type ATP synthase subunit F</fullName>
    </submittedName>
</protein>
<comment type="caution">
    <text evidence="4">The sequence shown here is derived from an EMBL/GenBank/DDBJ whole genome shotgun (WGS) entry which is preliminary data.</text>
</comment>
<organism evidence="4">
    <name type="scientific">bioreactor metagenome</name>
    <dbReference type="NCBI Taxonomy" id="1076179"/>
    <lineage>
        <taxon>unclassified sequences</taxon>
        <taxon>metagenomes</taxon>
        <taxon>ecological metagenomes</taxon>
    </lineage>
</organism>
<accession>A0A645F8U2</accession>
<dbReference type="EMBL" id="VSSQ01056814">
    <property type="protein sequence ID" value="MPN10647.1"/>
    <property type="molecule type" value="Genomic_DNA"/>
</dbReference>
<dbReference type="Pfam" id="PF01990">
    <property type="entry name" value="ATP-synt_F"/>
    <property type="match status" value="1"/>
</dbReference>
<evidence type="ECO:0000256" key="3">
    <source>
        <dbReference type="ARBA" id="ARBA00023065"/>
    </source>
</evidence>
<dbReference type="Gene3D" id="3.40.50.10580">
    <property type="entry name" value="ATPase, V1 complex, subunit F"/>
    <property type="match status" value="1"/>
</dbReference>
<keyword evidence="2" id="KW-0813">Transport</keyword>
<dbReference type="AlphaFoldDB" id="A0A645F8U2"/>
<evidence type="ECO:0000256" key="2">
    <source>
        <dbReference type="ARBA" id="ARBA00022448"/>
    </source>
</evidence>
<evidence type="ECO:0000313" key="4">
    <source>
        <dbReference type="EMBL" id="MPN10647.1"/>
    </source>
</evidence>
<comment type="similarity">
    <text evidence="1">Belongs to the V-ATPase F subunit family.</text>
</comment>
<name>A0A645F8U2_9ZZZZ</name>
<gene>
    <name evidence="4" type="primary">atpF_42</name>
    <name evidence="4" type="ORF">SDC9_157942</name>
</gene>
<reference evidence="4" key="1">
    <citation type="submission" date="2019-08" db="EMBL/GenBank/DDBJ databases">
        <authorList>
            <person name="Kucharzyk K."/>
            <person name="Murdoch R.W."/>
            <person name="Higgins S."/>
            <person name="Loffler F."/>
        </authorList>
    </citation>
    <scope>NUCLEOTIDE SEQUENCE</scope>
</reference>
<dbReference type="SUPFAM" id="SSF159468">
    <property type="entry name" value="AtpF-like"/>
    <property type="match status" value="1"/>
</dbReference>
<evidence type="ECO:0000256" key="1">
    <source>
        <dbReference type="ARBA" id="ARBA00010148"/>
    </source>
</evidence>
<dbReference type="InterPro" id="IPR008218">
    <property type="entry name" value="ATPase_V1-cplx_f_g_su"/>
</dbReference>